<evidence type="ECO:0000313" key="2">
    <source>
        <dbReference type="Proteomes" id="UP001153678"/>
    </source>
</evidence>
<protein>
    <submittedName>
        <fullName evidence="1">4982_t:CDS:1</fullName>
    </submittedName>
</protein>
<dbReference type="OrthoDB" id="2427761at2759"/>
<keyword evidence="2" id="KW-1185">Reference proteome</keyword>
<dbReference type="EMBL" id="CAMKVN010006387">
    <property type="protein sequence ID" value="CAI2190208.1"/>
    <property type="molecule type" value="Genomic_DNA"/>
</dbReference>
<organism evidence="1 2">
    <name type="scientific">Funneliformis geosporum</name>
    <dbReference type="NCBI Taxonomy" id="1117311"/>
    <lineage>
        <taxon>Eukaryota</taxon>
        <taxon>Fungi</taxon>
        <taxon>Fungi incertae sedis</taxon>
        <taxon>Mucoromycota</taxon>
        <taxon>Glomeromycotina</taxon>
        <taxon>Glomeromycetes</taxon>
        <taxon>Glomerales</taxon>
        <taxon>Glomeraceae</taxon>
        <taxon>Funneliformis</taxon>
    </lineage>
</organism>
<comment type="caution">
    <text evidence="1">The sequence shown here is derived from an EMBL/GenBank/DDBJ whole genome shotgun (WGS) entry which is preliminary data.</text>
</comment>
<dbReference type="AlphaFoldDB" id="A0A9W4T264"/>
<feature type="non-terminal residue" evidence="1">
    <location>
        <position position="161"/>
    </location>
</feature>
<accession>A0A9W4T264</accession>
<proteinExistence type="predicted"/>
<name>A0A9W4T264_9GLOM</name>
<evidence type="ECO:0000313" key="1">
    <source>
        <dbReference type="EMBL" id="CAI2190208.1"/>
    </source>
</evidence>
<reference evidence="1" key="1">
    <citation type="submission" date="2022-08" db="EMBL/GenBank/DDBJ databases">
        <authorList>
            <person name="Kallberg Y."/>
            <person name="Tangrot J."/>
            <person name="Rosling A."/>
        </authorList>
    </citation>
    <scope>NUCLEOTIDE SEQUENCE</scope>
    <source>
        <strain evidence="1">Wild A</strain>
    </source>
</reference>
<sequence length="161" mass="18578">MSIRKLSFDGWRATLNPEELTLLFLLKFRRTKGDFTYNSHEEHFAISKFLEEIIKSDTDQRWVDVAKNISVKKSGYASMQPPSDLDTPWVSYGVRLRWASKLSLKSDCMSMQPPSDLGTPQNQAQAEDVKTFWMNIDLEMTQSILEQKKAELELNIELSKA</sequence>
<gene>
    <name evidence="1" type="ORF">FWILDA_LOCUS14460</name>
</gene>
<dbReference type="Proteomes" id="UP001153678">
    <property type="component" value="Unassembled WGS sequence"/>
</dbReference>